<proteinExistence type="predicted"/>
<evidence type="ECO:0000256" key="2">
    <source>
        <dbReference type="ARBA" id="ARBA00004141"/>
    </source>
</evidence>
<dbReference type="PANTHER" id="PTHR45977">
    <property type="entry name" value="TARGET OF ERK KINASE MPK-1"/>
    <property type="match status" value="1"/>
</dbReference>
<dbReference type="SMART" id="SM00184">
    <property type="entry name" value="RING"/>
    <property type="match status" value="2"/>
</dbReference>
<gene>
    <name evidence="15" type="ORF">OKIOD_LOCUS16123</name>
</gene>
<keyword evidence="16" id="KW-1185">Reference proteome</keyword>
<evidence type="ECO:0000256" key="11">
    <source>
        <dbReference type="ARBA" id="ARBA00023136"/>
    </source>
</evidence>
<feature type="compositionally biased region" description="Polar residues" evidence="13">
    <location>
        <begin position="198"/>
        <end position="209"/>
    </location>
</feature>
<feature type="compositionally biased region" description="Basic and acidic residues" evidence="13">
    <location>
        <begin position="217"/>
        <end position="230"/>
    </location>
</feature>
<feature type="region of interest" description="Disordered" evidence="13">
    <location>
        <begin position="198"/>
        <end position="233"/>
    </location>
</feature>
<keyword evidence="8" id="KW-0833">Ubl conjugation pathway</keyword>
<evidence type="ECO:0000256" key="9">
    <source>
        <dbReference type="ARBA" id="ARBA00022833"/>
    </source>
</evidence>
<evidence type="ECO:0000256" key="3">
    <source>
        <dbReference type="ARBA" id="ARBA00012483"/>
    </source>
</evidence>
<evidence type="ECO:0000256" key="8">
    <source>
        <dbReference type="ARBA" id="ARBA00022786"/>
    </source>
</evidence>
<reference evidence="15 16" key="1">
    <citation type="submission" date="2021-04" db="EMBL/GenBank/DDBJ databases">
        <authorList>
            <person name="Bliznina A."/>
        </authorList>
    </citation>
    <scope>NUCLEOTIDE SEQUENCE [LARGE SCALE GENOMIC DNA]</scope>
</reference>
<evidence type="ECO:0000256" key="6">
    <source>
        <dbReference type="ARBA" id="ARBA00022723"/>
    </source>
</evidence>
<comment type="subcellular location">
    <subcellularLocation>
        <location evidence="2">Membrane</location>
        <topology evidence="2">Multi-pass membrane protein</topology>
    </subcellularLocation>
</comment>
<feature type="domain" description="RING-type" evidence="14">
    <location>
        <begin position="342"/>
        <end position="383"/>
    </location>
</feature>
<evidence type="ECO:0000259" key="14">
    <source>
        <dbReference type="PROSITE" id="PS50089"/>
    </source>
</evidence>
<name>A0ABN7TCE7_OIKDI</name>
<dbReference type="EMBL" id="OU015567">
    <property type="protein sequence ID" value="CAG5113233.1"/>
    <property type="molecule type" value="Genomic_DNA"/>
</dbReference>
<protein>
    <recommendedName>
        <fullName evidence="3">RING-type E3 ubiquitin transferase</fullName>
        <ecNumber evidence="3">2.3.2.27</ecNumber>
    </recommendedName>
</protein>
<keyword evidence="10" id="KW-1133">Transmembrane helix</keyword>
<organism evidence="15 16">
    <name type="scientific">Oikopleura dioica</name>
    <name type="common">Tunicate</name>
    <dbReference type="NCBI Taxonomy" id="34765"/>
    <lineage>
        <taxon>Eukaryota</taxon>
        <taxon>Metazoa</taxon>
        <taxon>Chordata</taxon>
        <taxon>Tunicata</taxon>
        <taxon>Appendicularia</taxon>
        <taxon>Copelata</taxon>
        <taxon>Oikopleuridae</taxon>
        <taxon>Oikopleura</taxon>
    </lineage>
</organism>
<dbReference type="Proteomes" id="UP001158576">
    <property type="component" value="Chromosome 2"/>
</dbReference>
<dbReference type="InterPro" id="IPR001841">
    <property type="entry name" value="Znf_RING"/>
</dbReference>
<dbReference type="Pfam" id="PF13639">
    <property type="entry name" value="zf-RING_2"/>
    <property type="match status" value="1"/>
</dbReference>
<dbReference type="PROSITE" id="PS50089">
    <property type="entry name" value="ZF_RING_2"/>
    <property type="match status" value="1"/>
</dbReference>
<keyword evidence="7 12" id="KW-0863">Zinc-finger</keyword>
<dbReference type="InterPro" id="IPR013083">
    <property type="entry name" value="Znf_RING/FYVE/PHD"/>
</dbReference>
<evidence type="ECO:0000256" key="13">
    <source>
        <dbReference type="SAM" id="MobiDB-lite"/>
    </source>
</evidence>
<evidence type="ECO:0000256" key="10">
    <source>
        <dbReference type="ARBA" id="ARBA00022989"/>
    </source>
</evidence>
<keyword evidence="11" id="KW-0472">Membrane</keyword>
<keyword evidence="9" id="KW-0862">Zinc</keyword>
<comment type="catalytic activity">
    <reaction evidence="1">
        <text>S-ubiquitinyl-[E2 ubiquitin-conjugating enzyme]-L-cysteine + [acceptor protein]-L-lysine = [E2 ubiquitin-conjugating enzyme]-L-cysteine + N(6)-ubiquitinyl-[acceptor protein]-L-lysine.</text>
        <dbReference type="EC" id="2.3.2.27"/>
    </reaction>
</comment>
<dbReference type="Gene3D" id="3.30.40.10">
    <property type="entry name" value="Zinc/RING finger domain, C3HC4 (zinc finger)"/>
    <property type="match status" value="1"/>
</dbReference>
<evidence type="ECO:0000256" key="4">
    <source>
        <dbReference type="ARBA" id="ARBA00022679"/>
    </source>
</evidence>
<dbReference type="PANTHER" id="PTHR45977:SF4">
    <property type="entry name" value="RING-TYPE DOMAIN-CONTAINING PROTEIN"/>
    <property type="match status" value="1"/>
</dbReference>
<dbReference type="EC" id="2.3.2.27" evidence="3"/>
<evidence type="ECO:0000256" key="7">
    <source>
        <dbReference type="ARBA" id="ARBA00022771"/>
    </source>
</evidence>
<evidence type="ECO:0000256" key="1">
    <source>
        <dbReference type="ARBA" id="ARBA00000900"/>
    </source>
</evidence>
<keyword evidence="4" id="KW-0808">Transferase</keyword>
<dbReference type="SUPFAM" id="SSF57850">
    <property type="entry name" value="RING/U-box"/>
    <property type="match status" value="1"/>
</dbReference>
<sequence>MSAENMVEILRDLHAPRTNTDADEPPDEQDYHNHAFVERTTYNCTGFPVLENITPAEYAAATVFARLGLLHLEITIVDCIKICPHNCRPDRAPTCQRECEICKATTVERMSGSENFYCFTCKANRDITPEWKCRFCNSGFVERSDQAHIPDIPVPAPPWAIPSYQNPSPLTNITPTPQFPAPLPHPSVPAGPALSQLHNAPSNFYSGNSPRAAGPSERMDRSSEIREAPRRGRRPVYPNFYQRARPSLLVDQDGNLIPSQNNQSIQMIPENSRTLYNIWQRVGNRRPNFNVNPNDIAWTEESLTNILDRLRVESESTERQNSGRNLSHLKETRDLPTDHKSCCICMSDFEEGETFIRLPCGHVFHAEEIRNWLQLNSQCPVCRKDAV</sequence>
<evidence type="ECO:0000256" key="5">
    <source>
        <dbReference type="ARBA" id="ARBA00022692"/>
    </source>
</evidence>
<accession>A0ABN7TCE7</accession>
<evidence type="ECO:0000256" key="12">
    <source>
        <dbReference type="PROSITE-ProRule" id="PRU00175"/>
    </source>
</evidence>
<keyword evidence="6" id="KW-0479">Metal-binding</keyword>
<evidence type="ECO:0000313" key="16">
    <source>
        <dbReference type="Proteomes" id="UP001158576"/>
    </source>
</evidence>
<keyword evidence="5" id="KW-0812">Transmembrane</keyword>
<evidence type="ECO:0000313" key="15">
    <source>
        <dbReference type="EMBL" id="CAG5113233.1"/>
    </source>
</evidence>